<name>A0A251TK39_HELAN</name>
<evidence type="ECO:0000313" key="2">
    <source>
        <dbReference type="Proteomes" id="UP000215914"/>
    </source>
</evidence>
<accession>A0A251TK39</accession>
<sequence length="193" mass="22285">MERAKSKDGCAGVVPKGVPVYDGKYIHTVCSEIYLRFVFLPLYFCEASILQRSQAQNYYCYNSIFRVEGGQSVTLVGSKLITSGGEDKHLILLNDVNSLDLETMIWNVAETTQVDLYNIFGNHWYIYGHCHCAMDYVCVVMCLSAYLNCFLWEPNKKAHLVRWLYCSNCRILMWIKYFYALCLVLNVEFLSVD</sequence>
<evidence type="ECO:0008006" key="3">
    <source>
        <dbReference type="Google" id="ProtNLM"/>
    </source>
</evidence>
<dbReference type="STRING" id="4232.A0A251TK39"/>
<dbReference type="AlphaFoldDB" id="A0A251TK39"/>
<organism evidence="1 2">
    <name type="scientific">Helianthus annuus</name>
    <name type="common">Common sunflower</name>
    <dbReference type="NCBI Taxonomy" id="4232"/>
    <lineage>
        <taxon>Eukaryota</taxon>
        <taxon>Viridiplantae</taxon>
        <taxon>Streptophyta</taxon>
        <taxon>Embryophyta</taxon>
        <taxon>Tracheophyta</taxon>
        <taxon>Spermatophyta</taxon>
        <taxon>Magnoliopsida</taxon>
        <taxon>eudicotyledons</taxon>
        <taxon>Gunneridae</taxon>
        <taxon>Pentapetalae</taxon>
        <taxon>asterids</taxon>
        <taxon>campanulids</taxon>
        <taxon>Asterales</taxon>
        <taxon>Asteraceae</taxon>
        <taxon>Asteroideae</taxon>
        <taxon>Heliantheae alliance</taxon>
        <taxon>Heliantheae</taxon>
        <taxon>Helianthus</taxon>
    </lineage>
</organism>
<reference evidence="2" key="1">
    <citation type="journal article" date="2017" name="Nature">
        <title>The sunflower genome provides insights into oil metabolism, flowering and Asterid evolution.</title>
        <authorList>
            <person name="Badouin H."/>
            <person name="Gouzy J."/>
            <person name="Grassa C.J."/>
            <person name="Murat F."/>
            <person name="Staton S.E."/>
            <person name="Cottret L."/>
            <person name="Lelandais-Briere C."/>
            <person name="Owens G.L."/>
            <person name="Carrere S."/>
            <person name="Mayjonade B."/>
            <person name="Legrand L."/>
            <person name="Gill N."/>
            <person name="Kane N.C."/>
            <person name="Bowers J.E."/>
            <person name="Hubner S."/>
            <person name="Bellec A."/>
            <person name="Berard A."/>
            <person name="Berges H."/>
            <person name="Blanchet N."/>
            <person name="Boniface M.C."/>
            <person name="Brunel D."/>
            <person name="Catrice O."/>
            <person name="Chaidir N."/>
            <person name="Claudel C."/>
            <person name="Donnadieu C."/>
            <person name="Faraut T."/>
            <person name="Fievet G."/>
            <person name="Helmstetter N."/>
            <person name="King M."/>
            <person name="Knapp S.J."/>
            <person name="Lai Z."/>
            <person name="Le Paslier M.C."/>
            <person name="Lippi Y."/>
            <person name="Lorenzon L."/>
            <person name="Mandel J.R."/>
            <person name="Marage G."/>
            <person name="Marchand G."/>
            <person name="Marquand E."/>
            <person name="Bret-Mestries E."/>
            <person name="Morien E."/>
            <person name="Nambeesan S."/>
            <person name="Nguyen T."/>
            <person name="Pegot-Espagnet P."/>
            <person name="Pouilly N."/>
            <person name="Raftis F."/>
            <person name="Sallet E."/>
            <person name="Schiex T."/>
            <person name="Thomas J."/>
            <person name="Vandecasteele C."/>
            <person name="Vares D."/>
            <person name="Vear F."/>
            <person name="Vautrin S."/>
            <person name="Crespi M."/>
            <person name="Mangin B."/>
            <person name="Burke J.M."/>
            <person name="Salse J."/>
            <person name="Munos S."/>
            <person name="Vincourt P."/>
            <person name="Rieseberg L.H."/>
            <person name="Langlade N.B."/>
        </authorList>
    </citation>
    <scope>NUCLEOTIDE SEQUENCE [LARGE SCALE GENOMIC DNA]</scope>
    <source>
        <strain evidence="2">cv. SF193</strain>
    </source>
</reference>
<dbReference type="InParanoid" id="A0A251TK39"/>
<keyword evidence="2" id="KW-1185">Reference proteome</keyword>
<dbReference type="Proteomes" id="UP000215914">
    <property type="component" value="Chromosome 10"/>
</dbReference>
<gene>
    <name evidence="1" type="ORF">HannXRQ_Chr10g0299541</name>
</gene>
<dbReference type="InterPro" id="IPR015915">
    <property type="entry name" value="Kelch-typ_b-propeller"/>
</dbReference>
<dbReference type="SUPFAM" id="SSF117281">
    <property type="entry name" value="Kelch motif"/>
    <property type="match status" value="1"/>
</dbReference>
<evidence type="ECO:0000313" key="1">
    <source>
        <dbReference type="EMBL" id="OTG11515.1"/>
    </source>
</evidence>
<dbReference type="EMBL" id="CM007899">
    <property type="protein sequence ID" value="OTG11515.1"/>
    <property type="molecule type" value="Genomic_DNA"/>
</dbReference>
<proteinExistence type="predicted"/>
<protein>
    <recommendedName>
        <fullName evidence="3">Kelch-type beta propeller</fullName>
    </recommendedName>
</protein>